<reference evidence="12" key="1">
    <citation type="journal article" date="2020" name="mSystems">
        <title>Genome- and Community-Level Interaction Insights into Carbon Utilization and Element Cycling Functions of Hydrothermarchaeota in Hydrothermal Sediment.</title>
        <authorList>
            <person name="Zhou Z."/>
            <person name="Liu Y."/>
            <person name="Xu W."/>
            <person name="Pan J."/>
            <person name="Luo Z.H."/>
            <person name="Li M."/>
        </authorList>
    </citation>
    <scope>NUCLEOTIDE SEQUENCE [LARGE SCALE GENOMIC DNA]</scope>
    <source>
        <strain evidence="12">SpSt-381</strain>
    </source>
</reference>
<comment type="cofactor">
    <cofactor evidence="9">
        <name>pyridoxal 5'-phosphate</name>
        <dbReference type="ChEBI" id="CHEBI:597326"/>
    </cofactor>
</comment>
<evidence type="ECO:0000256" key="1">
    <source>
        <dbReference type="ARBA" id="ARBA00005011"/>
    </source>
</evidence>
<keyword evidence="5 9" id="KW-0808">Transferase</keyword>
<gene>
    <name evidence="12" type="ORF">ENR23_13455</name>
</gene>
<name>A0A832I4R6_UNCEI</name>
<keyword evidence="4" id="KW-0028">Amino-acid biosynthesis</keyword>
<proteinExistence type="inferred from homology"/>
<evidence type="ECO:0000256" key="10">
    <source>
        <dbReference type="SAM" id="MobiDB-lite"/>
    </source>
</evidence>
<evidence type="ECO:0000256" key="4">
    <source>
        <dbReference type="ARBA" id="ARBA00022605"/>
    </source>
</evidence>
<evidence type="ECO:0000313" key="12">
    <source>
        <dbReference type="EMBL" id="HGZ44398.1"/>
    </source>
</evidence>
<protein>
    <recommendedName>
        <fullName evidence="9">Aminotransferase</fullName>
        <ecNumber evidence="9">2.6.1.-</ecNumber>
    </recommendedName>
</protein>
<evidence type="ECO:0000256" key="7">
    <source>
        <dbReference type="ARBA" id="ARBA00023102"/>
    </source>
</evidence>
<keyword evidence="3 9" id="KW-0032">Aminotransferase</keyword>
<dbReference type="InterPro" id="IPR015424">
    <property type="entry name" value="PyrdxlP-dep_Trfase"/>
</dbReference>
<feature type="compositionally biased region" description="Low complexity" evidence="10">
    <location>
        <begin position="397"/>
        <end position="419"/>
    </location>
</feature>
<dbReference type="PANTHER" id="PTHR43643">
    <property type="entry name" value="HISTIDINOL-PHOSPHATE AMINOTRANSFERASE 2"/>
    <property type="match status" value="1"/>
</dbReference>
<comment type="similarity">
    <text evidence="2">Belongs to the class-II pyridoxal-phosphate-dependent aminotransferase family. Histidinol-phosphate aminotransferase subfamily.</text>
</comment>
<dbReference type="PANTHER" id="PTHR43643:SF6">
    <property type="entry name" value="HISTIDINOL-PHOSPHATE AMINOTRANSFERASE"/>
    <property type="match status" value="1"/>
</dbReference>
<dbReference type="InterPro" id="IPR015421">
    <property type="entry name" value="PyrdxlP-dep_Trfase_major"/>
</dbReference>
<dbReference type="InterPro" id="IPR004839">
    <property type="entry name" value="Aminotransferase_I/II_large"/>
</dbReference>
<evidence type="ECO:0000256" key="5">
    <source>
        <dbReference type="ARBA" id="ARBA00022679"/>
    </source>
</evidence>
<comment type="pathway">
    <text evidence="1">Amino-acid biosynthesis; L-histidine biosynthesis; L-histidine from 5-phospho-alpha-D-ribose 1-diphosphate: step 7/9.</text>
</comment>
<dbReference type="InterPro" id="IPR015422">
    <property type="entry name" value="PyrdxlP-dep_Trfase_small"/>
</dbReference>
<evidence type="ECO:0000256" key="2">
    <source>
        <dbReference type="ARBA" id="ARBA00007970"/>
    </source>
</evidence>
<dbReference type="EMBL" id="DSQF01000028">
    <property type="protein sequence ID" value="HGZ44398.1"/>
    <property type="molecule type" value="Genomic_DNA"/>
</dbReference>
<dbReference type="Gene3D" id="3.40.640.10">
    <property type="entry name" value="Type I PLP-dependent aspartate aminotransferase-like (Major domain)"/>
    <property type="match status" value="1"/>
</dbReference>
<organism evidence="12">
    <name type="scientific">Eiseniibacteriota bacterium</name>
    <dbReference type="NCBI Taxonomy" id="2212470"/>
    <lineage>
        <taxon>Bacteria</taxon>
        <taxon>Candidatus Eiseniibacteriota</taxon>
    </lineage>
</organism>
<dbReference type="AlphaFoldDB" id="A0A832I4R6"/>
<dbReference type="Pfam" id="PF00155">
    <property type="entry name" value="Aminotran_1_2"/>
    <property type="match status" value="1"/>
</dbReference>
<dbReference type="CDD" id="cd00609">
    <property type="entry name" value="AAT_like"/>
    <property type="match status" value="1"/>
</dbReference>
<evidence type="ECO:0000256" key="9">
    <source>
        <dbReference type="RuleBase" id="RU000481"/>
    </source>
</evidence>
<evidence type="ECO:0000256" key="3">
    <source>
        <dbReference type="ARBA" id="ARBA00022576"/>
    </source>
</evidence>
<evidence type="ECO:0000256" key="8">
    <source>
        <dbReference type="ARBA" id="ARBA00047481"/>
    </source>
</evidence>
<dbReference type="GO" id="GO:0004400">
    <property type="term" value="F:histidinol-phosphate transaminase activity"/>
    <property type="evidence" value="ECO:0007669"/>
    <property type="project" value="UniProtKB-EC"/>
</dbReference>
<dbReference type="GO" id="GO:0000105">
    <property type="term" value="P:L-histidine biosynthetic process"/>
    <property type="evidence" value="ECO:0007669"/>
    <property type="project" value="UniProtKB-KW"/>
</dbReference>
<dbReference type="GO" id="GO:0030170">
    <property type="term" value="F:pyridoxal phosphate binding"/>
    <property type="evidence" value="ECO:0007669"/>
    <property type="project" value="InterPro"/>
</dbReference>
<dbReference type="InterPro" id="IPR050106">
    <property type="entry name" value="HistidinolP_aminotransfase"/>
</dbReference>
<dbReference type="PROSITE" id="PS00105">
    <property type="entry name" value="AA_TRANSFER_CLASS_1"/>
    <property type="match status" value="1"/>
</dbReference>
<sequence>MSAPNLRGAMVNGALGAAGRPGAPDETCFHGGAFFEAIGDGFESLERRHRVINADVLDAWFPPAPEVLTALREHLDWAVRTSPPTHAEGLRRAVARARGVPEECVVVGAGSSDLIFRAFCAWLTPTSSALLLDPTYGEYAHVLERVIGCRVERLPLARAADYDLSPERLARALDGARDLAVLVNPNSPTGRHVPAAALARALGAAPPGTRVWVDETYAAYAGAGESLEGLAARSRGIVTCTSMSKVYALSGMRVAYLVTDPDTARALRRRTPPWPVGLPAQIAAVRALGAADHYRARWAETHRLRAALAAGLATLGGIEVVPGVANFLLCHLAGGLPTAAAVVAACRERGLFLRDAGAMSPSLGARALRVAVKDAATQRRMLAILADALGRPRRPRGSGARARAPGGTRRAATPAGPRS</sequence>
<feature type="region of interest" description="Disordered" evidence="10">
    <location>
        <begin position="392"/>
        <end position="419"/>
    </location>
</feature>
<comment type="catalytic activity">
    <reaction evidence="8">
        <text>L-histidinol phosphate + 2-oxoglutarate = 3-(imidazol-4-yl)-2-oxopropyl phosphate + L-glutamate</text>
        <dbReference type="Rhea" id="RHEA:23744"/>
        <dbReference type="ChEBI" id="CHEBI:16810"/>
        <dbReference type="ChEBI" id="CHEBI:29985"/>
        <dbReference type="ChEBI" id="CHEBI:57766"/>
        <dbReference type="ChEBI" id="CHEBI:57980"/>
        <dbReference type="EC" id="2.6.1.9"/>
    </reaction>
</comment>
<evidence type="ECO:0000259" key="11">
    <source>
        <dbReference type="Pfam" id="PF00155"/>
    </source>
</evidence>
<dbReference type="EC" id="2.6.1.-" evidence="9"/>
<accession>A0A832I4R6</accession>
<comment type="caution">
    <text evidence="12">The sequence shown here is derived from an EMBL/GenBank/DDBJ whole genome shotgun (WGS) entry which is preliminary data.</text>
</comment>
<keyword evidence="7" id="KW-0368">Histidine biosynthesis</keyword>
<feature type="domain" description="Aminotransferase class I/classII large" evidence="11">
    <location>
        <begin position="63"/>
        <end position="389"/>
    </location>
</feature>
<dbReference type="Gene3D" id="3.90.1150.10">
    <property type="entry name" value="Aspartate Aminotransferase, domain 1"/>
    <property type="match status" value="1"/>
</dbReference>
<dbReference type="SUPFAM" id="SSF53383">
    <property type="entry name" value="PLP-dependent transferases"/>
    <property type="match status" value="1"/>
</dbReference>
<comment type="similarity">
    <text evidence="9">Belongs to the class-I pyridoxal-phosphate-dependent aminotransferase family.</text>
</comment>
<keyword evidence="6" id="KW-0663">Pyridoxal phosphate</keyword>
<evidence type="ECO:0000256" key="6">
    <source>
        <dbReference type="ARBA" id="ARBA00022898"/>
    </source>
</evidence>
<dbReference type="InterPro" id="IPR004838">
    <property type="entry name" value="NHTrfase_class1_PyrdxlP-BS"/>
</dbReference>